<evidence type="ECO:0000256" key="3">
    <source>
        <dbReference type="SAM" id="MobiDB-lite"/>
    </source>
</evidence>
<dbReference type="InterPro" id="IPR020806">
    <property type="entry name" value="PKS_PP-bd"/>
</dbReference>
<accession>A0A813HCZ6</accession>
<feature type="region of interest" description="Disordered" evidence="3">
    <location>
        <begin position="395"/>
        <end position="414"/>
    </location>
</feature>
<feature type="domain" description="Carrier" evidence="4">
    <location>
        <begin position="432"/>
        <end position="508"/>
    </location>
</feature>
<evidence type="ECO:0000313" key="6">
    <source>
        <dbReference type="Proteomes" id="UP000654075"/>
    </source>
</evidence>
<dbReference type="Proteomes" id="UP000654075">
    <property type="component" value="Unassembled WGS sequence"/>
</dbReference>
<dbReference type="InterPro" id="IPR036736">
    <property type="entry name" value="ACP-like_sf"/>
</dbReference>
<dbReference type="Pfam" id="PF00550">
    <property type="entry name" value="PP-binding"/>
    <property type="match status" value="1"/>
</dbReference>
<dbReference type="SUPFAM" id="SSF48452">
    <property type="entry name" value="TPR-like"/>
    <property type="match status" value="1"/>
</dbReference>
<keyword evidence="6" id="KW-1185">Reference proteome</keyword>
<gene>
    <name evidence="5" type="ORF">PGLA1383_LOCUS51100</name>
</gene>
<organism evidence="5 6">
    <name type="scientific">Polarella glacialis</name>
    <name type="common">Dinoflagellate</name>
    <dbReference type="NCBI Taxonomy" id="89957"/>
    <lineage>
        <taxon>Eukaryota</taxon>
        <taxon>Sar</taxon>
        <taxon>Alveolata</taxon>
        <taxon>Dinophyceae</taxon>
        <taxon>Suessiales</taxon>
        <taxon>Suessiaceae</taxon>
        <taxon>Polarella</taxon>
    </lineage>
</organism>
<dbReference type="PROSITE" id="PS50075">
    <property type="entry name" value="CARRIER"/>
    <property type="match status" value="1"/>
</dbReference>
<dbReference type="SMART" id="SM00823">
    <property type="entry name" value="PKS_PP"/>
    <property type="match status" value="1"/>
</dbReference>
<keyword evidence="1" id="KW-0596">Phosphopantetheine</keyword>
<name>A0A813HCZ6_POLGL</name>
<dbReference type="GO" id="GO:0031177">
    <property type="term" value="F:phosphopantetheine binding"/>
    <property type="evidence" value="ECO:0007669"/>
    <property type="project" value="InterPro"/>
</dbReference>
<evidence type="ECO:0000313" key="5">
    <source>
        <dbReference type="EMBL" id="CAE8635505.1"/>
    </source>
</evidence>
<keyword evidence="2" id="KW-0597">Phosphoprotein</keyword>
<dbReference type="OrthoDB" id="431454at2759"/>
<feature type="non-terminal residue" evidence="5">
    <location>
        <position position="1"/>
    </location>
</feature>
<proteinExistence type="predicted"/>
<dbReference type="AlphaFoldDB" id="A0A813HCZ6"/>
<evidence type="ECO:0000259" key="4">
    <source>
        <dbReference type="PROSITE" id="PS50075"/>
    </source>
</evidence>
<comment type="caution">
    <text evidence="5">The sequence shown here is derived from an EMBL/GenBank/DDBJ whole genome shotgun (WGS) entry which is preliminary data.</text>
</comment>
<dbReference type="PANTHER" id="PTHR10098:SF108">
    <property type="entry name" value="TETRATRICOPEPTIDE REPEAT PROTEIN 28"/>
    <property type="match status" value="1"/>
</dbReference>
<dbReference type="Gene3D" id="1.10.1200.10">
    <property type="entry name" value="ACP-like"/>
    <property type="match status" value="1"/>
</dbReference>
<dbReference type="PANTHER" id="PTHR10098">
    <property type="entry name" value="RAPSYN-RELATED"/>
    <property type="match status" value="1"/>
</dbReference>
<dbReference type="InterPro" id="IPR009081">
    <property type="entry name" value="PP-bd_ACP"/>
</dbReference>
<evidence type="ECO:0000256" key="1">
    <source>
        <dbReference type="ARBA" id="ARBA00022450"/>
    </source>
</evidence>
<sequence length="511" mass="55583">RVTAAALAAKAESTEAITVLREAIEIARSVEDRKAEASVLLRIAGLELDPLRRLDDCRATAAEAQALFREVEHWRGEADVVELQLRLEIKEGSRQAENLADEWRALFFDAGDRKGEAHCVKEAARMFCEAGFAQEAESRAQEAQALYQEMEDQPGEASALLALAEVLATFGDVQRGVQAAEEALELSKLLEDPQGQAAAWSALAKVQMMDGGDPEEACTAAEKAVSLVKRALKGWATRRDEVKALQLLSEAGVAKLLKIADQNGDPDQEPDAAEKALLQTIFDKAMKAVELAVDHAMNMDDRRLQASTLHTLARGHLVCRSQVGATDAAREGLRLAREIHDRSLEASFLMVNAEVHIADNYLGKADEEARAALAIFRDLRDSEGEEYAKSVLDDMYGTTRGGQGTSAPDASKYEDSSKVQAASESSVVVNQGPTKEYIIESLQVLSKNVVGDDVEIDSPLMEAGMDSLSSVEFRNQVRGLVPGVNLPASIVFDYPSLRSMTDFIHMKASEQ</sequence>
<reference evidence="5" key="1">
    <citation type="submission" date="2021-02" db="EMBL/GenBank/DDBJ databases">
        <authorList>
            <person name="Dougan E. K."/>
            <person name="Rhodes N."/>
            <person name="Thang M."/>
            <person name="Chan C."/>
        </authorList>
    </citation>
    <scope>NUCLEOTIDE SEQUENCE</scope>
</reference>
<dbReference type="InterPro" id="IPR011990">
    <property type="entry name" value="TPR-like_helical_dom_sf"/>
</dbReference>
<dbReference type="EMBL" id="CAJNNV010031297">
    <property type="protein sequence ID" value="CAE8635505.1"/>
    <property type="molecule type" value="Genomic_DNA"/>
</dbReference>
<dbReference type="SUPFAM" id="SSF47336">
    <property type="entry name" value="ACP-like"/>
    <property type="match status" value="1"/>
</dbReference>
<protein>
    <recommendedName>
        <fullName evidence="4">Carrier domain-containing protein</fullName>
    </recommendedName>
</protein>
<evidence type="ECO:0000256" key="2">
    <source>
        <dbReference type="ARBA" id="ARBA00022553"/>
    </source>
</evidence>
<dbReference type="Gene3D" id="1.25.40.10">
    <property type="entry name" value="Tetratricopeptide repeat domain"/>
    <property type="match status" value="2"/>
</dbReference>